<protein>
    <submittedName>
        <fullName evidence="2">Uncharacterized protein</fullName>
    </submittedName>
</protein>
<keyword evidence="1" id="KW-1133">Transmembrane helix</keyword>
<proteinExistence type="predicted"/>
<dbReference type="RefSeq" id="WP_145670125.1">
    <property type="nucleotide sequence ID" value="NZ_VIWO01000003.1"/>
</dbReference>
<feature type="transmembrane region" description="Helical" evidence="1">
    <location>
        <begin position="37"/>
        <end position="55"/>
    </location>
</feature>
<keyword evidence="3" id="KW-1185">Reference proteome</keyword>
<name>A0A561PUL6_9BACT</name>
<gene>
    <name evidence="2" type="ORF">FHW36_103594</name>
</gene>
<dbReference type="OrthoDB" id="679087at2"/>
<dbReference type="Proteomes" id="UP000320811">
    <property type="component" value="Unassembled WGS sequence"/>
</dbReference>
<organism evidence="2 3">
    <name type="scientific">Chitinophaga polysaccharea</name>
    <dbReference type="NCBI Taxonomy" id="1293035"/>
    <lineage>
        <taxon>Bacteria</taxon>
        <taxon>Pseudomonadati</taxon>
        <taxon>Bacteroidota</taxon>
        <taxon>Chitinophagia</taxon>
        <taxon>Chitinophagales</taxon>
        <taxon>Chitinophagaceae</taxon>
        <taxon>Chitinophaga</taxon>
    </lineage>
</organism>
<keyword evidence="1" id="KW-0812">Transmembrane</keyword>
<accession>A0A561PUL6</accession>
<comment type="caution">
    <text evidence="2">The sequence shown here is derived from an EMBL/GenBank/DDBJ whole genome shotgun (WGS) entry which is preliminary data.</text>
</comment>
<dbReference type="EMBL" id="VIWO01000003">
    <property type="protein sequence ID" value="TWF41790.1"/>
    <property type="molecule type" value="Genomic_DNA"/>
</dbReference>
<keyword evidence="1" id="KW-0472">Membrane</keyword>
<evidence type="ECO:0000313" key="2">
    <source>
        <dbReference type="EMBL" id="TWF41790.1"/>
    </source>
</evidence>
<reference evidence="2 3" key="1">
    <citation type="submission" date="2019-06" db="EMBL/GenBank/DDBJ databases">
        <title>Sorghum-associated microbial communities from plants grown in Nebraska, USA.</title>
        <authorList>
            <person name="Schachtman D."/>
        </authorList>
    </citation>
    <scope>NUCLEOTIDE SEQUENCE [LARGE SCALE GENOMIC DNA]</scope>
    <source>
        <strain evidence="2 3">1209</strain>
    </source>
</reference>
<sequence>MKREVNIWGIKAFEGDGESCPIIPVHLPWYKKLALTFFRFGVCPLCITMSVGYSIRRFFRRINPD</sequence>
<evidence type="ECO:0000256" key="1">
    <source>
        <dbReference type="SAM" id="Phobius"/>
    </source>
</evidence>
<dbReference type="AlphaFoldDB" id="A0A561PUL6"/>
<evidence type="ECO:0000313" key="3">
    <source>
        <dbReference type="Proteomes" id="UP000320811"/>
    </source>
</evidence>